<evidence type="ECO:0000313" key="2">
    <source>
        <dbReference type="Proteomes" id="UP000315400"/>
    </source>
</evidence>
<dbReference type="InterPro" id="IPR009279">
    <property type="entry name" value="Portal_Mu"/>
</dbReference>
<evidence type="ECO:0008006" key="3">
    <source>
        <dbReference type="Google" id="ProtNLM"/>
    </source>
</evidence>
<sequence>MCDRFGVEWEPELDAVGVSPDMHPCVDDDIGDEVNGELWRSVDSPAKQLQDYQSQKTFSLKDISTPGDVRRFADDHPGPFDEVGAPGTRIRSGILNEEPVAKYRPYQVRGHVEQHGLYKKLYRQEPVLFSGINEGNNIFTSGDVKFVCPDVPRSQQRQAEHFTDFCNQWFRQQWRGPHYYQRHVGQAKIYGFYLFEVVWEIDGRGYIKPSKFAPREVSQVDRWIFGPRGDELVGVTCRIPSVSSGRAANYGAGAIPHSTSSSRYLTYTLTASGPSLTDHRVHVANIHATAANIEGISLIRPVIHWVKFKQLLSQIAAVTAQKYGAPMAVIKNDPKALEILGMTADQNDGATIFRQVSGQQANEAPTFQLEPGWDIEIMAPTGTMPSLEGLIDYCDQMIAKPTHSEGGLLGSNTVGSYALSQTMDNSLLRAQPGFAAEALQSLDWIVRDIAKWHGVTLDYYPRAVWEMDGFSDNSRWIEDATSAMGGMPMNDWPPEMQKEALKKLNLPASTFDDYQAPEASQSTQGAQFSDAKTFAPEKYSDLDFSAPSGARDAAERGLDYRREYGRGGTDTGIARARDIARGADLSPDTVRRMAAFFARHEKNRVPPTEKTEPDGGPTNGWIAWQLWGGDAGRTWSESMVERMSARDGKSMSCGCSPGDHGGFDMPSLGATLARFRGVRRDDNIIELRDTLTAANGNGLDAEAARRQMDQAEKRIGDAMRKVAQDHRRAYRELVRDGSMTPRQADQAMREEFLPRYEDAAREGLRDVGDKAKRQFLRDLGFTVARDARMPMTDAMEAALEASAYDVAAEFYGRQEGVMRRSVTEDSAAGDETGVPILEASTAALAARGLVGRAYNAGRDDMIETVQEAVPEAPQIIAKRSSMLDDRVCEPCRKRDFEEGSSPAVHVVGSQAYYDDMPPRHCLGKNRCRCVYIFEIPAEYEGSINDIARDQGFGLPPGGIT</sequence>
<dbReference type="AlphaFoldDB" id="A0A540VP05"/>
<protein>
    <recommendedName>
        <fullName evidence="3">Phage head morphogenesis domain-containing protein</fullName>
    </recommendedName>
</protein>
<dbReference type="Proteomes" id="UP000315400">
    <property type="component" value="Unassembled WGS sequence"/>
</dbReference>
<organism evidence="1 2">
    <name type="scientific">Spiribacter salinus</name>
    <dbReference type="NCBI Taxonomy" id="1335746"/>
    <lineage>
        <taxon>Bacteria</taxon>
        <taxon>Pseudomonadati</taxon>
        <taxon>Pseudomonadota</taxon>
        <taxon>Gammaproteobacteria</taxon>
        <taxon>Chromatiales</taxon>
        <taxon>Ectothiorhodospiraceae</taxon>
        <taxon>Spiribacter</taxon>
    </lineage>
</organism>
<name>A0A540VP05_9GAMM</name>
<gene>
    <name evidence="1" type="ORF">FKY71_13535</name>
</gene>
<reference evidence="1 2" key="1">
    <citation type="submission" date="2019-06" db="EMBL/GenBank/DDBJ databases">
        <title>Metagenome assembled Genome of Spiribacter salinus SL48-SHIP from the microbial mat of Salt Lake 48 (Novosibirsk region, Russia).</title>
        <authorList>
            <person name="Shipova A."/>
            <person name="Rozanov A.S."/>
            <person name="Bryanskaya A.V."/>
            <person name="Peltek S.E."/>
        </authorList>
    </citation>
    <scope>NUCLEOTIDE SEQUENCE [LARGE SCALE GENOMIC DNA]</scope>
    <source>
        <strain evidence="1">SL48-SHIP-2</strain>
    </source>
</reference>
<proteinExistence type="predicted"/>
<accession>A0A540VP05</accession>
<dbReference type="Pfam" id="PF06074">
    <property type="entry name" value="Portal_Mu"/>
    <property type="match status" value="1"/>
</dbReference>
<evidence type="ECO:0000313" key="1">
    <source>
        <dbReference type="EMBL" id="TQE98497.1"/>
    </source>
</evidence>
<dbReference type="EMBL" id="VIFK01000189">
    <property type="protein sequence ID" value="TQE98497.1"/>
    <property type="molecule type" value="Genomic_DNA"/>
</dbReference>
<comment type="caution">
    <text evidence="1">The sequence shown here is derived from an EMBL/GenBank/DDBJ whole genome shotgun (WGS) entry which is preliminary data.</text>
</comment>